<dbReference type="Proteomes" id="UP000658720">
    <property type="component" value="Unassembled WGS sequence"/>
</dbReference>
<sequence length="249" mass="26656">MDPNHFPGNISRPIYRKQVRQYLAMVAVLAMVSTSCKGNNPKTNQGSGAGNNEKIEALYYTSVAECKTDTTNQAKEYQVLVEAHKAGKLPNAPSPPPIRPEECEAQMKAAQEEHQRNAPVYGSRADCQTDGVICEPTPSGYHTSGYRPVFGGAYFYPYGNSYTYIYSGGVQRRVLQPSIVYRGTNPDQLITPNGVTVPRTTTGKVSTSKAVTAPAPPRPAGTAAKGTISGRSSNKGFGSTFKGTGRGGK</sequence>
<feature type="compositionally biased region" description="Polar residues" evidence="1">
    <location>
        <begin position="193"/>
        <end position="209"/>
    </location>
</feature>
<evidence type="ECO:0000256" key="1">
    <source>
        <dbReference type="SAM" id="MobiDB-lite"/>
    </source>
</evidence>
<accession>A0ABR9VUF3</accession>
<protein>
    <submittedName>
        <fullName evidence="2">DUF1190 domain-containing protein</fullName>
    </submittedName>
</protein>
<dbReference type="InterPro" id="IPR009576">
    <property type="entry name" value="Biofilm_formation_YgiB"/>
</dbReference>
<evidence type="ECO:0000313" key="3">
    <source>
        <dbReference type="Proteomes" id="UP000658720"/>
    </source>
</evidence>
<evidence type="ECO:0000313" key="2">
    <source>
        <dbReference type="EMBL" id="MBE9254995.1"/>
    </source>
</evidence>
<name>A0ABR9VUF3_9SYNC</name>
<feature type="region of interest" description="Disordered" evidence="1">
    <location>
        <begin position="193"/>
        <end position="249"/>
    </location>
</feature>
<dbReference type="RefSeq" id="WP_194020464.1">
    <property type="nucleotide sequence ID" value="NZ_JADEVV010000045.1"/>
</dbReference>
<dbReference type="Pfam" id="PF06693">
    <property type="entry name" value="DUF1190"/>
    <property type="match status" value="1"/>
</dbReference>
<keyword evidence="3" id="KW-1185">Reference proteome</keyword>
<proteinExistence type="predicted"/>
<comment type="caution">
    <text evidence="2">The sequence shown here is derived from an EMBL/GenBank/DDBJ whole genome shotgun (WGS) entry which is preliminary data.</text>
</comment>
<organism evidence="2 3">
    <name type="scientific">Synechocystis salina LEGE 00031</name>
    <dbReference type="NCBI Taxonomy" id="1828736"/>
    <lineage>
        <taxon>Bacteria</taxon>
        <taxon>Bacillati</taxon>
        <taxon>Cyanobacteriota</taxon>
        <taxon>Cyanophyceae</taxon>
        <taxon>Synechococcales</taxon>
        <taxon>Merismopediaceae</taxon>
        <taxon>Synechocystis</taxon>
    </lineage>
</organism>
<reference evidence="2 3" key="1">
    <citation type="submission" date="2020-10" db="EMBL/GenBank/DDBJ databases">
        <authorList>
            <person name="Castelo-Branco R."/>
            <person name="Eusebio N."/>
            <person name="Adriana R."/>
            <person name="Vieira A."/>
            <person name="Brugerolle De Fraissinette N."/>
            <person name="Rezende De Castro R."/>
            <person name="Schneider M.P."/>
            <person name="Vasconcelos V."/>
            <person name="Leao P.N."/>
        </authorList>
    </citation>
    <scope>NUCLEOTIDE SEQUENCE [LARGE SCALE GENOMIC DNA]</scope>
    <source>
        <strain evidence="2 3">LEGE 00031</strain>
    </source>
</reference>
<dbReference type="EMBL" id="JADEVV010000045">
    <property type="protein sequence ID" value="MBE9254995.1"/>
    <property type="molecule type" value="Genomic_DNA"/>
</dbReference>
<gene>
    <name evidence="2" type="ORF">IQ217_14325</name>
</gene>